<dbReference type="SUPFAM" id="SSF54001">
    <property type="entry name" value="Cysteine proteinases"/>
    <property type="match status" value="1"/>
</dbReference>
<gene>
    <name evidence="2" type="ORF">BGE01nite_16740</name>
</gene>
<dbReference type="Gene3D" id="3.10.620.30">
    <property type="match status" value="1"/>
</dbReference>
<organism evidence="2 3">
    <name type="scientific">Brevifollis gellanilyticus</name>
    <dbReference type="NCBI Taxonomy" id="748831"/>
    <lineage>
        <taxon>Bacteria</taxon>
        <taxon>Pseudomonadati</taxon>
        <taxon>Verrucomicrobiota</taxon>
        <taxon>Verrucomicrobiia</taxon>
        <taxon>Verrucomicrobiales</taxon>
        <taxon>Verrucomicrobiaceae</taxon>
    </lineage>
</organism>
<comment type="caution">
    <text evidence="2">The sequence shown here is derived from an EMBL/GenBank/DDBJ whole genome shotgun (WGS) entry which is preliminary data.</text>
</comment>
<evidence type="ECO:0000313" key="2">
    <source>
        <dbReference type="EMBL" id="GEP42383.1"/>
    </source>
</evidence>
<dbReference type="Pfam" id="PF12969">
    <property type="entry name" value="DUF3857"/>
    <property type="match status" value="1"/>
</dbReference>
<dbReference type="EMBL" id="BKAG01000009">
    <property type="protein sequence ID" value="GEP42383.1"/>
    <property type="molecule type" value="Genomic_DNA"/>
</dbReference>
<name>A0A512M6N4_9BACT</name>
<dbReference type="InterPro" id="IPR011990">
    <property type="entry name" value="TPR-like_helical_dom_sf"/>
</dbReference>
<dbReference type="InterPro" id="IPR038765">
    <property type="entry name" value="Papain-like_cys_pep_sf"/>
</dbReference>
<dbReference type="Gene3D" id="2.60.40.3140">
    <property type="match status" value="1"/>
</dbReference>
<dbReference type="Pfam" id="PF01841">
    <property type="entry name" value="Transglut_core"/>
    <property type="match status" value="1"/>
</dbReference>
<evidence type="ECO:0000259" key="1">
    <source>
        <dbReference type="SMART" id="SM00460"/>
    </source>
</evidence>
<keyword evidence="3" id="KW-1185">Reference proteome</keyword>
<protein>
    <recommendedName>
        <fullName evidence="1">Transglutaminase-like domain-containing protein</fullName>
    </recommendedName>
</protein>
<accession>A0A512M6N4</accession>
<proteinExistence type="predicted"/>
<sequence length="2005" mass="224951">MEGKGLSSVSLTLSRKPPADYEKRLKPLLTPLKEVLARRGDFDSQGKDGVILLDETLMYTDASGRRVWAHHMIEEAVNESGAETLAEDTHDFRTDDQKLHLVLARSILKDGKEVPVDDRGVIMESAQNDSGASVYGDRGQMRLIFSAMKPGIVREVITCYEETQVRIDGHFTAQEYMSAYWPVRQSRFVLLMPDSVVSRVKETRLGTGYPEAVKSTQPDGTHLWKYEKERIMPDYAEGGRPPMDQMGPVLFLSTLADWETFGEWYRKLLKERSEVPQPLLDLAREWTKDAKTDQEKVQAIVTHVARDVRYTGLEFGLGALQPRSPEQVWKTAYGDCKDKSNLSALLLRSVGVEASLALIQTDHLGRIERRSPDTRHFNHAILAVKSANGWQFTDPTIRYVTPGMLAPSSCDRDVLLMKPDGIEWTRTPVSPGGEVHYRLDADFEVDGSIEGWLELRNSGYYLASERSYYESMGQDELKRDVQSSLNSLLPGARLIDVEKGKLEGDVAWRVFFTLTTQVSGNDERLPITFPAGGAVMLRMGDDEKRQTTRFLWPVDWRVSGSIRLPEGWVAADVPASFDFSTEAYEVSARWEMKDGACLPHFEAKVIRNSMSATEHGTAWRGTKTLMGWLQKPLWLKRGEGAASPAPAEPALTLGKFPLMPTGEGQLAFVEEKFPSQGNRDMRRMALRKVLEHFADDPLTVFMAKVRLALADWSDDKDAEAEKALRETNQKPHSKVDEETAAWGRYMQGLVLADMEKPKEAAAIFEALTQKASLSEYRRAWAFLQLSYVYEKEKDFARALTEARKGMALNHEEVAEGLIAQITFLLIELKQEKELETELKKLADAQADKATPLLVHLAKLADAWAKNDKPQHAQGTLKALEALNFKSADADYQKFMDSARGALAGQEVSGELQKELKAYLRLSPTALQPPTAGWPENREACAAAFKAADESSNSDAGHRLALRLLTEYPPDADFPRVLWRAASHLEHYERGPEAKTASTLLRLLIKLGKKLPETEDHHWEIRFLEGTVFEYRGQDWRGAAEHFAAMDADAGLPDGFRSTIIIRAASNYEKLKEWKKALEMLARLERWKTYASAGDGLARAAHLHLEMGEPQKALRLLRVVETSREFHLKNTTMEEVLTQLLDLAKDEKHALAIWQAKPAWWPAWQDLAKQLGVMETEVEPMVTDPGTLGTELSEAMEAKDGVRCGQIMQRLAHQARWVPGNTVSVSWLSLYRIAQVRPNLRTECRKFILTILRDAPVMLDNDKRSRFMYLAMCGIDSNLKTQALVDVHDYFKAYPKDVHVISFVMARLWALIAMEKEAERPAAEASLREHLASPELRDDRMASVKAMVDLLRVQKRTADLKSLLTAELKSPVFSVDESALAELKGMLRGAGETEALGSTLQNWITKHAPPWWAYAGPKTLADAGLKADEEDISSAVENLPFQEQAKVYILAAAERQGSIDLRLEWWRQGLIRYLKAQQWSRAAYEACIFSILDDPEAPVSLKDSTLRMAVLFATEVGTAEDYPTLRKRMADKDWLDDTRAYMLCLDRVHATDLGSNTSIAESLLAQVKDNNAMVLVELFATTLVDRALAKGKVDRAEAVTVALTQLRNSEGIPTKELQSLRLTLMKSISEVRRSMAMHEALEKVLVEHDAAVPKVKVPDVLGAVNPSNVGSAAYMAWMREAVRKGEYDRGGLHVWNLLGQACAEVDTNGMRPLRLALAKAVFGAAAADDVEDETRRLAANLILSAIDFDNAEEREFALSLVKPWRDPKLPETYAEIRSEEAQWALRTGGDFDFKAIQEQLKDAGMSSFLQSLALSRAMSRGDVPSIKRALDEMGADALLEHEELPIIIPALKKAGRKDELTLALEEAPAAMKEAILDSWGGNDVYAVRRAVTLAELLGKPDALPKEWVAFCEKAYPERQDQLTLAIFIARMNKDWEGMLKAATEVMEKYPTFYAHSWFKAKALVELKRTEEAKEPLRVYVKYCHDEAEHHVAEELLKKLESGATPQ</sequence>
<dbReference type="InterPro" id="IPR002931">
    <property type="entry name" value="Transglutaminase-like"/>
</dbReference>
<dbReference type="Gene3D" id="1.25.40.10">
    <property type="entry name" value="Tetratricopeptide repeat domain"/>
    <property type="match status" value="1"/>
</dbReference>
<evidence type="ECO:0000313" key="3">
    <source>
        <dbReference type="Proteomes" id="UP000321577"/>
    </source>
</evidence>
<dbReference type="SMART" id="SM00460">
    <property type="entry name" value="TGc"/>
    <property type="match status" value="1"/>
</dbReference>
<dbReference type="InterPro" id="IPR024618">
    <property type="entry name" value="DUF3857"/>
</dbReference>
<dbReference type="Proteomes" id="UP000321577">
    <property type="component" value="Unassembled WGS sequence"/>
</dbReference>
<reference evidence="2 3" key="1">
    <citation type="submission" date="2019-07" db="EMBL/GenBank/DDBJ databases">
        <title>Whole genome shotgun sequence of Brevifollis gellanilyticus NBRC 108608.</title>
        <authorList>
            <person name="Hosoyama A."/>
            <person name="Uohara A."/>
            <person name="Ohji S."/>
            <person name="Ichikawa N."/>
        </authorList>
    </citation>
    <scope>NUCLEOTIDE SEQUENCE [LARGE SCALE GENOMIC DNA]</scope>
    <source>
        <strain evidence="2 3">NBRC 108608</strain>
    </source>
</reference>
<feature type="domain" description="Transglutaminase-like" evidence="1">
    <location>
        <begin position="328"/>
        <end position="397"/>
    </location>
</feature>